<dbReference type="SUPFAM" id="SSF82689">
    <property type="entry name" value="Mechanosensitive channel protein MscS (YggB), C-terminal domain"/>
    <property type="match status" value="1"/>
</dbReference>
<dbReference type="Gene3D" id="1.10.287.1260">
    <property type="match status" value="1"/>
</dbReference>
<keyword evidence="12" id="KW-1185">Reference proteome</keyword>
<dbReference type="PANTHER" id="PTHR30221:SF1">
    <property type="entry name" value="SMALL-CONDUCTANCE MECHANOSENSITIVE CHANNEL"/>
    <property type="match status" value="1"/>
</dbReference>
<feature type="domain" description="Mechanosensitive ion channel MscS" evidence="8">
    <location>
        <begin position="121"/>
        <end position="186"/>
    </location>
</feature>
<feature type="transmembrane region" description="Helical" evidence="7">
    <location>
        <begin position="75"/>
        <end position="97"/>
    </location>
</feature>
<dbReference type="InterPro" id="IPR045275">
    <property type="entry name" value="MscS_archaea/bacteria_type"/>
</dbReference>
<keyword evidence="5 7" id="KW-1133">Transmembrane helix</keyword>
<evidence type="ECO:0000259" key="9">
    <source>
        <dbReference type="Pfam" id="PF21082"/>
    </source>
</evidence>
<evidence type="ECO:0000313" key="12">
    <source>
        <dbReference type="Proteomes" id="UP000767291"/>
    </source>
</evidence>
<evidence type="ECO:0000256" key="6">
    <source>
        <dbReference type="ARBA" id="ARBA00023136"/>
    </source>
</evidence>
<dbReference type="InterPro" id="IPR006685">
    <property type="entry name" value="MscS_channel_2nd"/>
</dbReference>
<dbReference type="InterPro" id="IPR049142">
    <property type="entry name" value="MS_channel_1st"/>
</dbReference>
<comment type="similarity">
    <text evidence="2">Belongs to the MscS (TC 1.A.23) family.</text>
</comment>
<evidence type="ECO:0000256" key="1">
    <source>
        <dbReference type="ARBA" id="ARBA00004651"/>
    </source>
</evidence>
<dbReference type="Proteomes" id="UP000767291">
    <property type="component" value="Unassembled WGS sequence"/>
</dbReference>
<keyword evidence="4 7" id="KW-0812">Transmembrane</keyword>
<dbReference type="Pfam" id="PF21082">
    <property type="entry name" value="MS_channel_3rd"/>
    <property type="match status" value="1"/>
</dbReference>
<evidence type="ECO:0000259" key="8">
    <source>
        <dbReference type="Pfam" id="PF00924"/>
    </source>
</evidence>
<keyword evidence="6 7" id="KW-0472">Membrane</keyword>
<dbReference type="Pfam" id="PF21088">
    <property type="entry name" value="MS_channel_1st"/>
    <property type="match status" value="1"/>
</dbReference>
<dbReference type="EMBL" id="JAGGJX010000006">
    <property type="protein sequence ID" value="MBP1855969.1"/>
    <property type="molecule type" value="Genomic_DNA"/>
</dbReference>
<dbReference type="InterPro" id="IPR023408">
    <property type="entry name" value="MscS_beta-dom_sf"/>
</dbReference>
<comment type="subcellular location">
    <subcellularLocation>
        <location evidence="1">Cell membrane</location>
        <topology evidence="1">Multi-pass membrane protein</topology>
    </subcellularLocation>
</comment>
<feature type="domain" description="Mechanosensitive ion channel transmembrane helices 2/3" evidence="10">
    <location>
        <begin position="80"/>
        <end position="119"/>
    </location>
</feature>
<dbReference type="InterPro" id="IPR011014">
    <property type="entry name" value="MscS_channel_TM-2"/>
</dbReference>
<dbReference type="InterPro" id="IPR008910">
    <property type="entry name" value="MSC_TM_helix"/>
</dbReference>
<dbReference type="SUPFAM" id="SSF50182">
    <property type="entry name" value="Sm-like ribonucleoproteins"/>
    <property type="match status" value="1"/>
</dbReference>
<dbReference type="PANTHER" id="PTHR30221">
    <property type="entry name" value="SMALL-CONDUCTANCE MECHANOSENSITIVE CHANNEL"/>
    <property type="match status" value="1"/>
</dbReference>
<evidence type="ECO:0000313" key="11">
    <source>
        <dbReference type="EMBL" id="MBP1855969.1"/>
    </source>
</evidence>
<evidence type="ECO:0000256" key="4">
    <source>
        <dbReference type="ARBA" id="ARBA00022692"/>
    </source>
</evidence>
<organism evidence="11 12">
    <name type="scientific">Metaclostridioides mangenotii</name>
    <dbReference type="NCBI Taxonomy" id="1540"/>
    <lineage>
        <taxon>Bacteria</taxon>
        <taxon>Bacillati</taxon>
        <taxon>Bacillota</taxon>
        <taxon>Clostridia</taxon>
        <taxon>Peptostreptococcales</taxon>
        <taxon>Peptostreptococcaceae</taxon>
        <taxon>Metaclostridioides</taxon>
    </lineage>
</organism>
<feature type="transmembrane region" description="Helical" evidence="7">
    <location>
        <begin position="38"/>
        <end position="55"/>
    </location>
</feature>
<dbReference type="Pfam" id="PF05552">
    <property type="entry name" value="MS_channel_1st_1"/>
    <property type="match status" value="1"/>
</dbReference>
<evidence type="ECO:0000259" key="10">
    <source>
        <dbReference type="Pfam" id="PF21088"/>
    </source>
</evidence>
<dbReference type="InterPro" id="IPR011066">
    <property type="entry name" value="MscS_channel_C_sf"/>
</dbReference>
<gene>
    <name evidence="11" type="ORF">J2Z43_002371</name>
</gene>
<comment type="caution">
    <text evidence="11">The sequence shown here is derived from an EMBL/GenBank/DDBJ whole genome shotgun (WGS) entry which is preliminary data.</text>
</comment>
<dbReference type="InterPro" id="IPR049278">
    <property type="entry name" value="MS_channel_C"/>
</dbReference>
<proteinExistence type="inferred from homology"/>
<keyword evidence="3" id="KW-1003">Cell membrane</keyword>
<dbReference type="Gene3D" id="2.30.30.60">
    <property type="match status" value="1"/>
</dbReference>
<reference evidence="11 12" key="1">
    <citation type="submission" date="2021-03" db="EMBL/GenBank/DDBJ databases">
        <title>Genomic Encyclopedia of Type Strains, Phase IV (KMG-IV): sequencing the most valuable type-strain genomes for metagenomic binning, comparative biology and taxonomic classification.</title>
        <authorList>
            <person name="Goeker M."/>
        </authorList>
    </citation>
    <scope>NUCLEOTIDE SEQUENCE [LARGE SCALE GENOMIC DNA]</scope>
    <source>
        <strain evidence="11 12">DSM 1289</strain>
    </source>
</reference>
<evidence type="ECO:0000256" key="7">
    <source>
        <dbReference type="SAM" id="Phobius"/>
    </source>
</evidence>
<sequence>MNNLFNTSSLSSANAASNLAKRTIDTMLSKIIDNGPNIIYGIIIFIIGMYIAKFVRNIILKLFIKYNMNKGISNFIAYAVYALILTFVTLVSLNMFGIKTTSFVAMLGAAGFSIGLAFKEILSNLGSGMIILFFKPFEIGDYIQGSGEEGTVVDIQIFSTVLKTPDNKTIIIPNLQLTSNNIVNYTNQRMRRVDYAFDISYDSDIILVKRILSEIFKEEGRILDDPKPIIGLNGIGNNTVQIVGKPWVNTEDYWDVYYDVMEKIKLKFDEHNIKVPYRNMLSLYDLNQANIDLDKKQNL</sequence>
<feature type="domain" description="Mechanosensitive ion channel MscS C-terminal" evidence="9">
    <location>
        <begin position="194"/>
        <end position="274"/>
    </location>
</feature>
<feature type="transmembrane region" description="Helical" evidence="7">
    <location>
        <begin position="103"/>
        <end position="122"/>
    </location>
</feature>
<evidence type="ECO:0000256" key="5">
    <source>
        <dbReference type="ARBA" id="ARBA00022989"/>
    </source>
</evidence>
<dbReference type="Gene3D" id="3.30.70.100">
    <property type="match status" value="1"/>
</dbReference>
<dbReference type="RefSeq" id="WP_209457356.1">
    <property type="nucleotide sequence ID" value="NZ_BAAACS010000016.1"/>
</dbReference>
<accession>A0ABS4EDH2</accession>
<evidence type="ECO:0000256" key="3">
    <source>
        <dbReference type="ARBA" id="ARBA00022475"/>
    </source>
</evidence>
<name>A0ABS4EDH2_9FIRM</name>
<dbReference type="PROSITE" id="PS01246">
    <property type="entry name" value="UPF0003"/>
    <property type="match status" value="1"/>
</dbReference>
<dbReference type="SUPFAM" id="SSF82861">
    <property type="entry name" value="Mechanosensitive channel protein MscS (YggB), transmembrane region"/>
    <property type="match status" value="1"/>
</dbReference>
<dbReference type="InterPro" id="IPR006686">
    <property type="entry name" value="MscS_channel_CS"/>
</dbReference>
<protein>
    <submittedName>
        <fullName evidence="11">Small conductance mechanosensitive channel</fullName>
    </submittedName>
</protein>
<dbReference type="InterPro" id="IPR010920">
    <property type="entry name" value="LSM_dom_sf"/>
</dbReference>
<evidence type="ECO:0000256" key="2">
    <source>
        <dbReference type="ARBA" id="ARBA00008017"/>
    </source>
</evidence>
<dbReference type="Pfam" id="PF00924">
    <property type="entry name" value="MS_channel_2nd"/>
    <property type="match status" value="1"/>
</dbReference>